<evidence type="ECO:0000313" key="2">
    <source>
        <dbReference type="EMBL" id="KAK8024523.1"/>
    </source>
</evidence>
<sequence>MASENPAIAKWPPAVQQLLKEAGTTEPRELPCHTYADKAHGNEDRYEFYIIVKDTEEGRAYDRLATDDERHAYMRAHAHESWGVVQCSGASVVDGGKKYRIERRESPAAWKGMQELEDRRGPGGVWKRGSAEFQEYVQYFKDHATSVDDAGSDDGVCEDSDCSDCGLAKK</sequence>
<keyword evidence="3" id="KW-1185">Reference proteome</keyword>
<feature type="compositionally biased region" description="Acidic residues" evidence="1">
    <location>
        <begin position="150"/>
        <end position="162"/>
    </location>
</feature>
<name>A0ABR1S308_9PEZI</name>
<protein>
    <submittedName>
        <fullName evidence="2">Uncharacterized protein</fullName>
    </submittedName>
</protein>
<organism evidence="2 3">
    <name type="scientific">Apiospora rasikravindrae</name>
    <dbReference type="NCBI Taxonomy" id="990691"/>
    <lineage>
        <taxon>Eukaryota</taxon>
        <taxon>Fungi</taxon>
        <taxon>Dikarya</taxon>
        <taxon>Ascomycota</taxon>
        <taxon>Pezizomycotina</taxon>
        <taxon>Sordariomycetes</taxon>
        <taxon>Xylariomycetidae</taxon>
        <taxon>Amphisphaeriales</taxon>
        <taxon>Apiosporaceae</taxon>
        <taxon>Apiospora</taxon>
    </lineage>
</organism>
<evidence type="ECO:0000313" key="3">
    <source>
        <dbReference type="Proteomes" id="UP001444661"/>
    </source>
</evidence>
<accession>A0ABR1S308</accession>
<proteinExistence type="predicted"/>
<feature type="region of interest" description="Disordered" evidence="1">
    <location>
        <begin position="149"/>
        <end position="170"/>
    </location>
</feature>
<dbReference type="EMBL" id="JAQQWK010000011">
    <property type="protein sequence ID" value="KAK8024523.1"/>
    <property type="molecule type" value="Genomic_DNA"/>
</dbReference>
<dbReference type="Proteomes" id="UP001444661">
    <property type="component" value="Unassembled WGS sequence"/>
</dbReference>
<comment type="caution">
    <text evidence="2">The sequence shown here is derived from an EMBL/GenBank/DDBJ whole genome shotgun (WGS) entry which is preliminary data.</text>
</comment>
<evidence type="ECO:0000256" key="1">
    <source>
        <dbReference type="SAM" id="MobiDB-lite"/>
    </source>
</evidence>
<reference evidence="2 3" key="1">
    <citation type="submission" date="2023-01" db="EMBL/GenBank/DDBJ databases">
        <title>Analysis of 21 Apiospora genomes using comparative genomics revels a genus with tremendous synthesis potential of carbohydrate active enzymes and secondary metabolites.</title>
        <authorList>
            <person name="Sorensen T."/>
        </authorList>
    </citation>
    <scope>NUCLEOTIDE SEQUENCE [LARGE SCALE GENOMIC DNA]</scope>
    <source>
        <strain evidence="2 3">CBS 33761</strain>
    </source>
</reference>
<gene>
    <name evidence="2" type="ORF">PG993_012589</name>
</gene>